<keyword evidence="4 5" id="KW-0472">Membrane</keyword>
<organism evidence="8 9">
    <name type="scientific">Aminipila luticellarii</name>
    <dbReference type="NCBI Taxonomy" id="2507160"/>
    <lineage>
        <taxon>Bacteria</taxon>
        <taxon>Bacillati</taxon>
        <taxon>Bacillota</taxon>
        <taxon>Clostridia</taxon>
        <taxon>Peptostreptococcales</taxon>
        <taxon>Anaerovoracaceae</taxon>
        <taxon>Aminipila</taxon>
    </lineage>
</organism>
<gene>
    <name evidence="8" type="ORF">EQM06_10340</name>
</gene>
<dbReference type="GO" id="GO:0006487">
    <property type="term" value="P:protein N-linked glycosylation"/>
    <property type="evidence" value="ECO:0007669"/>
    <property type="project" value="TreeGrafter"/>
</dbReference>
<dbReference type="KEGG" id="amij:EQM06_10340"/>
<evidence type="ECO:0000259" key="7">
    <source>
        <dbReference type="Pfam" id="PF04138"/>
    </source>
</evidence>
<feature type="domain" description="Glycosyltransferase 2-like" evidence="6">
    <location>
        <begin position="10"/>
        <end position="142"/>
    </location>
</feature>
<feature type="domain" description="GtrA/DPMS transmembrane" evidence="7">
    <location>
        <begin position="226"/>
        <end position="345"/>
    </location>
</feature>
<evidence type="ECO:0000256" key="5">
    <source>
        <dbReference type="SAM" id="Phobius"/>
    </source>
</evidence>
<evidence type="ECO:0000259" key="6">
    <source>
        <dbReference type="Pfam" id="PF00535"/>
    </source>
</evidence>
<dbReference type="InterPro" id="IPR001173">
    <property type="entry name" value="Glyco_trans_2-like"/>
</dbReference>
<name>A0A410PXI2_9FIRM</name>
<feature type="transmembrane region" description="Helical" evidence="5">
    <location>
        <begin position="296"/>
        <end position="316"/>
    </location>
</feature>
<dbReference type="PANTHER" id="PTHR10859:SF114">
    <property type="entry name" value="DOLICHOL-PHOSPHATE MANNOSYLTRANSFERASE"/>
    <property type="match status" value="1"/>
</dbReference>
<dbReference type="GO" id="GO:0000271">
    <property type="term" value="P:polysaccharide biosynthetic process"/>
    <property type="evidence" value="ECO:0007669"/>
    <property type="project" value="InterPro"/>
</dbReference>
<evidence type="ECO:0000256" key="4">
    <source>
        <dbReference type="ARBA" id="ARBA00023136"/>
    </source>
</evidence>
<feature type="transmembrane region" description="Helical" evidence="5">
    <location>
        <begin position="224"/>
        <end position="248"/>
    </location>
</feature>
<dbReference type="OrthoDB" id="9810303at2"/>
<sequence length="354" mass="40395">MADKKNMILVIPAYEPDEKMIELLQRIHLGTSMQMIVVDDGSDPSYRGLFKEAEKYAFVITHPSNRGKGSALKTAFSYIQKTYEEATVVTADSDGQHKAEDILAVAQKNQNNPDTLTLGSRKFVGDVPLKSRLGNGITSKIFEWSSGTKIRDTQTGLRAFDMKQLPFMLSIPGNRYEYEMNMLLYWAKEKKRIDEEPIETIYLDKNTRSHFHPLKDSYHIYKEIIKFSFSSFIGFLVDFMLYSVLIILTKGLSVSWSIGVSNVTARIVSAMVNYYINRKYVFKDEGRVVRTAAQYAVLAAVILVLNTLLLSLLVTTWIPNRFAAKIIVELILFIFSCFVQKKIIFKNKMVQEKG</sequence>
<proteinExistence type="predicted"/>
<dbReference type="InterPro" id="IPR029044">
    <property type="entry name" value="Nucleotide-diphossugar_trans"/>
</dbReference>
<reference evidence="8 9" key="1">
    <citation type="submission" date="2019-01" db="EMBL/GenBank/DDBJ databases">
        <title>Draft genomes of a novel of Aminipila strains.</title>
        <authorList>
            <person name="Ma S."/>
        </authorList>
    </citation>
    <scope>NUCLEOTIDE SEQUENCE [LARGE SCALE GENOMIC DNA]</scope>
    <source>
        <strain evidence="9">JN-39</strain>
    </source>
</reference>
<feature type="transmembrane region" description="Helical" evidence="5">
    <location>
        <begin position="322"/>
        <end position="339"/>
    </location>
</feature>
<dbReference type="SUPFAM" id="SSF53448">
    <property type="entry name" value="Nucleotide-diphospho-sugar transferases"/>
    <property type="match status" value="1"/>
</dbReference>
<keyword evidence="2 5" id="KW-0812">Transmembrane</keyword>
<dbReference type="RefSeq" id="WP_128746363.1">
    <property type="nucleotide sequence ID" value="NZ_CP035281.1"/>
</dbReference>
<dbReference type="Proteomes" id="UP000287601">
    <property type="component" value="Chromosome"/>
</dbReference>
<dbReference type="PANTHER" id="PTHR10859">
    <property type="entry name" value="GLYCOSYL TRANSFERASE"/>
    <property type="match status" value="1"/>
</dbReference>
<accession>A0A410PXI2</accession>
<keyword evidence="3 5" id="KW-1133">Transmembrane helix</keyword>
<evidence type="ECO:0000256" key="1">
    <source>
        <dbReference type="ARBA" id="ARBA00004141"/>
    </source>
</evidence>
<dbReference type="CDD" id="cd04179">
    <property type="entry name" value="DPM_DPG-synthase_like"/>
    <property type="match status" value="1"/>
</dbReference>
<dbReference type="Pfam" id="PF00535">
    <property type="entry name" value="Glycos_transf_2"/>
    <property type="match status" value="1"/>
</dbReference>
<evidence type="ECO:0000256" key="2">
    <source>
        <dbReference type="ARBA" id="ARBA00022692"/>
    </source>
</evidence>
<comment type="subcellular location">
    <subcellularLocation>
        <location evidence="1">Membrane</location>
        <topology evidence="1">Multi-pass membrane protein</topology>
    </subcellularLocation>
</comment>
<dbReference type="GO" id="GO:0016020">
    <property type="term" value="C:membrane"/>
    <property type="evidence" value="ECO:0007669"/>
    <property type="project" value="UniProtKB-SubCell"/>
</dbReference>
<feature type="transmembrane region" description="Helical" evidence="5">
    <location>
        <begin position="254"/>
        <end position="276"/>
    </location>
</feature>
<dbReference type="InterPro" id="IPR007267">
    <property type="entry name" value="GtrA_DPMS_TM"/>
</dbReference>
<dbReference type="EMBL" id="CP035281">
    <property type="protein sequence ID" value="QAT43585.1"/>
    <property type="molecule type" value="Genomic_DNA"/>
</dbReference>
<keyword evidence="8" id="KW-0808">Transferase</keyword>
<dbReference type="Pfam" id="PF04138">
    <property type="entry name" value="GtrA_DPMS_TM"/>
    <property type="match status" value="1"/>
</dbReference>
<keyword evidence="9" id="KW-1185">Reference proteome</keyword>
<dbReference type="Gene3D" id="3.90.550.10">
    <property type="entry name" value="Spore Coat Polysaccharide Biosynthesis Protein SpsA, Chain A"/>
    <property type="match status" value="1"/>
</dbReference>
<evidence type="ECO:0000313" key="9">
    <source>
        <dbReference type="Proteomes" id="UP000287601"/>
    </source>
</evidence>
<dbReference type="GO" id="GO:0016740">
    <property type="term" value="F:transferase activity"/>
    <property type="evidence" value="ECO:0007669"/>
    <property type="project" value="UniProtKB-KW"/>
</dbReference>
<protein>
    <submittedName>
        <fullName evidence="8">Glycosyltransferase</fullName>
    </submittedName>
</protein>
<evidence type="ECO:0000256" key="3">
    <source>
        <dbReference type="ARBA" id="ARBA00022989"/>
    </source>
</evidence>
<evidence type="ECO:0000313" key="8">
    <source>
        <dbReference type="EMBL" id="QAT43585.1"/>
    </source>
</evidence>
<dbReference type="AlphaFoldDB" id="A0A410PXI2"/>